<feature type="domain" description="Type III restriction/modification enzyme methylation subunit" evidence="4">
    <location>
        <begin position="39"/>
        <end position="93"/>
    </location>
</feature>
<evidence type="ECO:0000313" key="5">
    <source>
        <dbReference type="EMBL" id="CBA74131.1"/>
    </source>
</evidence>
<evidence type="ECO:0000259" key="4">
    <source>
        <dbReference type="Pfam" id="PF12564"/>
    </source>
</evidence>
<evidence type="ECO:0000256" key="2">
    <source>
        <dbReference type="ARBA" id="ARBA00022679"/>
    </source>
</evidence>
<accession>D2U0U9</accession>
<dbReference type="Pfam" id="PF01555">
    <property type="entry name" value="N6_N4_Mtase"/>
    <property type="match status" value="1"/>
</dbReference>
<gene>
    <name evidence="5" type="ORF">ARN_21370</name>
</gene>
<dbReference type="GO" id="GO:0032259">
    <property type="term" value="P:methylation"/>
    <property type="evidence" value="ECO:0007669"/>
    <property type="project" value="UniProtKB-KW"/>
</dbReference>
<protein>
    <submittedName>
        <fullName evidence="5">Type III restriction-modification system: methylase</fullName>
    </submittedName>
</protein>
<dbReference type="REBASE" id="25774">
    <property type="entry name" value="M.AnaORF21370P"/>
</dbReference>
<dbReference type="GO" id="GO:0003677">
    <property type="term" value="F:DNA binding"/>
    <property type="evidence" value="ECO:0007669"/>
    <property type="project" value="InterPro"/>
</dbReference>
<dbReference type="SUPFAM" id="SSF53335">
    <property type="entry name" value="S-adenosyl-L-methionine-dependent methyltransferases"/>
    <property type="match status" value="1"/>
</dbReference>
<evidence type="ECO:0000259" key="3">
    <source>
        <dbReference type="Pfam" id="PF01555"/>
    </source>
</evidence>
<evidence type="ECO:0000256" key="1">
    <source>
        <dbReference type="ARBA" id="ARBA00022603"/>
    </source>
</evidence>
<dbReference type="EMBL" id="FN545220">
    <property type="protein sequence ID" value="CBA74131.1"/>
    <property type="molecule type" value="Genomic_DNA"/>
</dbReference>
<organism evidence="5">
    <name type="scientific">Arsenophonus nasoniae</name>
    <name type="common">son-killer infecting Nasonia vitripennis</name>
    <dbReference type="NCBI Taxonomy" id="638"/>
    <lineage>
        <taxon>Bacteria</taxon>
        <taxon>Pseudomonadati</taxon>
        <taxon>Pseudomonadota</taxon>
        <taxon>Gammaproteobacteria</taxon>
        <taxon>Enterobacterales</taxon>
        <taxon>Morganellaceae</taxon>
        <taxon>Arsenophonus</taxon>
    </lineage>
</organism>
<reference evidence="5" key="1">
    <citation type="journal article" date="2010" name="Insect Mol. Biol.">
        <title>The draft genome sequence of Arsenophonus nasoniae, son-killer bacterium of Nasonia vitripennis, reveals genes associated with virulence and symbiosis.</title>
        <authorList>
            <person name="Wilkes T."/>
            <person name="Darby A.C."/>
            <person name="Choi J."/>
            <person name="Colborne J.K."/>
            <person name="Werren J.H."/>
            <person name="Hurst G.D.D."/>
        </authorList>
    </citation>
    <scope>NUCLEOTIDE SEQUENCE</scope>
</reference>
<dbReference type="InterPro" id="IPR002941">
    <property type="entry name" value="DNA_methylase_N4/N6"/>
</dbReference>
<name>D2U0U9_9GAMM</name>
<dbReference type="InterPro" id="IPR022221">
    <property type="entry name" value="TypeIII_RM_meth"/>
</dbReference>
<dbReference type="InterPro" id="IPR029063">
    <property type="entry name" value="SAM-dependent_MTases_sf"/>
</dbReference>
<dbReference type="AlphaFoldDB" id="D2U0U9"/>
<dbReference type="GO" id="GO:0008170">
    <property type="term" value="F:N-methyltransferase activity"/>
    <property type="evidence" value="ECO:0007669"/>
    <property type="project" value="InterPro"/>
</dbReference>
<dbReference type="Pfam" id="PF12564">
    <property type="entry name" value="TypeIII_RM_meth"/>
    <property type="match status" value="1"/>
</dbReference>
<keyword evidence="1 5" id="KW-0489">Methyltransferase</keyword>
<keyword evidence="2" id="KW-0808">Transferase</keyword>
<proteinExistence type="predicted"/>
<dbReference type="Gene3D" id="3.40.50.150">
    <property type="entry name" value="Vaccinia Virus protein VP39"/>
    <property type="match status" value="1"/>
</dbReference>
<feature type="domain" description="DNA methylase N-4/N-6" evidence="3">
    <location>
        <begin position="196"/>
        <end position="286"/>
    </location>
</feature>
<sequence length="300" mass="34688">MQTKLFRELNRVLKAFPQFWNGEELHRTMVIEAINRKQPEVIKALVSNEKIKSVYGTDIDGIFIFDFGKLCSLLKYKEYWANSFTKYRNKVGLTSEGKYLDYSSDVVLDFPFKDCVLEGGMTKEDQGKDEVYYNEIIARDEIDCLLSPKVLTNAKRYTKDNIEENIIDFHNNDNLIIKGNNLIVLHSLKVKYQSSIKCVFIDPPYYFHDTKPADTFIYNSNFKLSSWLVFMKNRLEIAKDLMCSDGVIYITISDDGAHYLKVLMDQVFSPENFIADVIWQSRKSISSDGLISISSNHVHG</sequence>